<evidence type="ECO:0000313" key="4">
    <source>
        <dbReference type="EMBL" id="MBC2835260.1"/>
    </source>
</evidence>
<dbReference type="RefSeq" id="WP_185796880.1">
    <property type="nucleotide sequence ID" value="NZ_JACLQD010000002.1"/>
</dbReference>
<dbReference type="CDD" id="cd05233">
    <property type="entry name" value="SDR_c"/>
    <property type="match status" value="1"/>
</dbReference>
<dbReference type="InterPro" id="IPR057326">
    <property type="entry name" value="KR_dom"/>
</dbReference>
<dbReference type="NCBIfam" id="NF006384">
    <property type="entry name" value="PRK08628.1"/>
    <property type="match status" value="1"/>
</dbReference>
<dbReference type="FunFam" id="3.40.50.720:FF:000084">
    <property type="entry name" value="Short-chain dehydrogenase reductase"/>
    <property type="match status" value="1"/>
</dbReference>
<gene>
    <name evidence="4" type="ORF">H7F16_07055</name>
</gene>
<accession>A0A842I5Z5</accession>
<comment type="caution">
    <text evidence="4">The sequence shown here is derived from an EMBL/GenBank/DDBJ whole genome shotgun (WGS) entry which is preliminary data.</text>
</comment>
<dbReference type="PANTHER" id="PTHR42760">
    <property type="entry name" value="SHORT-CHAIN DEHYDROGENASES/REDUCTASES FAMILY MEMBER"/>
    <property type="match status" value="1"/>
</dbReference>
<dbReference type="SMART" id="SM00822">
    <property type="entry name" value="PKS_KR"/>
    <property type="match status" value="1"/>
</dbReference>
<dbReference type="Proteomes" id="UP000555411">
    <property type="component" value="Unassembled WGS sequence"/>
</dbReference>
<dbReference type="AlphaFoldDB" id="A0A842I5Z5"/>
<dbReference type="EMBL" id="JACLQD010000002">
    <property type="protein sequence ID" value="MBC2835260.1"/>
    <property type="molecule type" value="Genomic_DNA"/>
</dbReference>
<proteinExistence type="inferred from homology"/>
<dbReference type="InterPro" id="IPR002347">
    <property type="entry name" value="SDR_fam"/>
</dbReference>
<dbReference type="PRINTS" id="PR00080">
    <property type="entry name" value="SDRFAMILY"/>
</dbReference>
<evidence type="ECO:0000259" key="3">
    <source>
        <dbReference type="SMART" id="SM00822"/>
    </source>
</evidence>
<name>A0A842I5Z5_9RHOB</name>
<dbReference type="GO" id="GO:0016616">
    <property type="term" value="F:oxidoreductase activity, acting on the CH-OH group of donors, NAD or NADP as acceptor"/>
    <property type="evidence" value="ECO:0007669"/>
    <property type="project" value="UniProtKB-ARBA"/>
</dbReference>
<dbReference type="SUPFAM" id="SSF51735">
    <property type="entry name" value="NAD(P)-binding Rossmann-fold domains"/>
    <property type="match status" value="1"/>
</dbReference>
<evidence type="ECO:0000256" key="2">
    <source>
        <dbReference type="ARBA" id="ARBA00023002"/>
    </source>
</evidence>
<reference evidence="4 5" key="1">
    <citation type="journal article" date="2017" name="Int. J. Syst. Evol. Microbiol.">
        <title>Gemmobacter straminiformis sp. nov., isolated from an artificial fountain.</title>
        <authorList>
            <person name="Kang J.Y."/>
            <person name="Kim M.J."/>
            <person name="Chun J."/>
            <person name="Son K.P."/>
            <person name="Jahng K.Y."/>
        </authorList>
    </citation>
    <scope>NUCLEOTIDE SEQUENCE [LARGE SCALE GENOMIC DNA]</scope>
    <source>
        <strain evidence="4 5">CAM-8</strain>
    </source>
</reference>
<evidence type="ECO:0000313" key="5">
    <source>
        <dbReference type="Proteomes" id="UP000555411"/>
    </source>
</evidence>
<keyword evidence="5" id="KW-1185">Reference proteome</keyword>
<evidence type="ECO:0000256" key="1">
    <source>
        <dbReference type="ARBA" id="ARBA00006484"/>
    </source>
</evidence>
<dbReference type="PANTHER" id="PTHR42760:SF133">
    <property type="entry name" value="3-OXOACYL-[ACYL-CARRIER-PROTEIN] REDUCTASE"/>
    <property type="match status" value="1"/>
</dbReference>
<dbReference type="Pfam" id="PF13561">
    <property type="entry name" value="adh_short_C2"/>
    <property type="match status" value="1"/>
</dbReference>
<protein>
    <submittedName>
        <fullName evidence="4">SDR family oxidoreductase</fullName>
    </submittedName>
</protein>
<dbReference type="PRINTS" id="PR00081">
    <property type="entry name" value="GDHRDH"/>
</dbReference>
<sequence>MDLGLRDKVVIVTGGGAGIGGAITRCLAAEGAIPVILARRAPPDAFLQEITAAQPKAGWVRVDLAKDAEVRAAVAEVQARWGRVYGLVNNAGTNDGIDLNAGPDAFRASLDQNLIHYYTLVHLLQNDLRAERGAIVNVSSKTAVTGQGSTSAYVAAKAAQLGLTREWAAAFAPHGVRVNAVLPAEVLTPMYDAWLDTFPDRAGKLAEITARIPLGQRMTLDTEMADTVVFTLSPRAGHTTGQWLYVDGGYVHLDRAMAGLRD</sequence>
<comment type="similarity">
    <text evidence="1">Belongs to the short-chain dehydrogenases/reductases (SDR) family.</text>
</comment>
<keyword evidence="2" id="KW-0560">Oxidoreductase</keyword>
<feature type="domain" description="Ketoreductase" evidence="3">
    <location>
        <begin position="8"/>
        <end position="193"/>
    </location>
</feature>
<dbReference type="Gene3D" id="3.40.50.720">
    <property type="entry name" value="NAD(P)-binding Rossmann-like Domain"/>
    <property type="match status" value="1"/>
</dbReference>
<dbReference type="InterPro" id="IPR036291">
    <property type="entry name" value="NAD(P)-bd_dom_sf"/>
</dbReference>
<organism evidence="4 5">
    <name type="scientific">Paragemmobacter straminiformis</name>
    <dbReference type="NCBI Taxonomy" id="2045119"/>
    <lineage>
        <taxon>Bacteria</taxon>
        <taxon>Pseudomonadati</taxon>
        <taxon>Pseudomonadota</taxon>
        <taxon>Alphaproteobacteria</taxon>
        <taxon>Rhodobacterales</taxon>
        <taxon>Paracoccaceae</taxon>
        <taxon>Paragemmobacter</taxon>
    </lineage>
</organism>